<evidence type="ECO:0000256" key="1">
    <source>
        <dbReference type="SAM" id="MobiDB-lite"/>
    </source>
</evidence>
<proteinExistence type="predicted"/>
<feature type="compositionally biased region" description="Basic residues" evidence="1">
    <location>
        <begin position="38"/>
        <end position="54"/>
    </location>
</feature>
<evidence type="ECO:0000313" key="2">
    <source>
        <dbReference type="EMBL" id="KAF2095836.1"/>
    </source>
</evidence>
<dbReference type="PANTHER" id="PTHR37540">
    <property type="entry name" value="TRANSCRIPTION FACTOR (ACR-2), PUTATIVE-RELATED-RELATED"/>
    <property type="match status" value="1"/>
</dbReference>
<dbReference type="OrthoDB" id="4158087at2759"/>
<protein>
    <recommendedName>
        <fullName evidence="4">Tachykinin family protein</fullName>
    </recommendedName>
</protein>
<dbReference type="PANTHER" id="PTHR37540:SF5">
    <property type="entry name" value="TRANSCRIPTION FACTOR DOMAIN-CONTAINING PROTEIN"/>
    <property type="match status" value="1"/>
</dbReference>
<organism evidence="2 3">
    <name type="scientific">Rhizodiscina lignyota</name>
    <dbReference type="NCBI Taxonomy" id="1504668"/>
    <lineage>
        <taxon>Eukaryota</taxon>
        <taxon>Fungi</taxon>
        <taxon>Dikarya</taxon>
        <taxon>Ascomycota</taxon>
        <taxon>Pezizomycotina</taxon>
        <taxon>Dothideomycetes</taxon>
        <taxon>Pleosporomycetidae</taxon>
        <taxon>Aulographales</taxon>
        <taxon>Rhizodiscinaceae</taxon>
        <taxon>Rhizodiscina</taxon>
    </lineage>
</organism>
<accession>A0A9P4ICR3</accession>
<reference evidence="2" key="1">
    <citation type="journal article" date="2020" name="Stud. Mycol.">
        <title>101 Dothideomycetes genomes: a test case for predicting lifestyles and emergence of pathogens.</title>
        <authorList>
            <person name="Haridas S."/>
            <person name="Albert R."/>
            <person name="Binder M."/>
            <person name="Bloem J."/>
            <person name="Labutti K."/>
            <person name="Salamov A."/>
            <person name="Andreopoulos B."/>
            <person name="Baker S."/>
            <person name="Barry K."/>
            <person name="Bills G."/>
            <person name="Bluhm B."/>
            <person name="Cannon C."/>
            <person name="Castanera R."/>
            <person name="Culley D."/>
            <person name="Daum C."/>
            <person name="Ezra D."/>
            <person name="Gonzalez J."/>
            <person name="Henrissat B."/>
            <person name="Kuo A."/>
            <person name="Liang C."/>
            <person name="Lipzen A."/>
            <person name="Lutzoni F."/>
            <person name="Magnuson J."/>
            <person name="Mondo S."/>
            <person name="Nolan M."/>
            <person name="Ohm R."/>
            <person name="Pangilinan J."/>
            <person name="Park H.-J."/>
            <person name="Ramirez L."/>
            <person name="Alfaro M."/>
            <person name="Sun H."/>
            <person name="Tritt A."/>
            <person name="Yoshinaga Y."/>
            <person name="Zwiers L.-H."/>
            <person name="Turgeon B."/>
            <person name="Goodwin S."/>
            <person name="Spatafora J."/>
            <person name="Crous P."/>
            <person name="Grigoriev I."/>
        </authorList>
    </citation>
    <scope>NUCLEOTIDE SEQUENCE</scope>
    <source>
        <strain evidence="2">CBS 133067</strain>
    </source>
</reference>
<comment type="caution">
    <text evidence="2">The sequence shown here is derived from an EMBL/GenBank/DDBJ whole genome shotgun (WGS) entry which is preliminary data.</text>
</comment>
<evidence type="ECO:0008006" key="4">
    <source>
        <dbReference type="Google" id="ProtNLM"/>
    </source>
</evidence>
<keyword evidence="3" id="KW-1185">Reference proteome</keyword>
<dbReference type="EMBL" id="ML978130">
    <property type="protein sequence ID" value="KAF2095836.1"/>
    <property type="molecule type" value="Genomic_DNA"/>
</dbReference>
<dbReference type="AlphaFoldDB" id="A0A9P4ICR3"/>
<dbReference type="Proteomes" id="UP000799772">
    <property type="component" value="Unassembled WGS sequence"/>
</dbReference>
<name>A0A9P4ICR3_9PEZI</name>
<evidence type="ECO:0000313" key="3">
    <source>
        <dbReference type="Proteomes" id="UP000799772"/>
    </source>
</evidence>
<gene>
    <name evidence="2" type="ORF">NA57DRAFT_67545</name>
</gene>
<feature type="region of interest" description="Disordered" evidence="1">
    <location>
        <begin position="38"/>
        <end position="63"/>
    </location>
</feature>
<sequence>MAATKPPAGLHFLIATGVEKPDPKLRKFIRSHVMLGKNRGKTRSMGKKGQKTKKGVPSSNSNTSLMNVLDAAEALARPSATATRVFTTTSQSVLPLTIPRKFGGDMAAMRFPDTATHSLSPVSFIAKKILFPLEPCVFFERKAETWIAPLTFDPAFLHTMLFTSQYYFDAIAAGKTSALTKVTLHHFLKALKLLRERMSRDDDQAALSDTTAAAIMALSGHALMTGDFDSAMNHIEGLHKIVGLRGGVATFRSNAKLLIEILRCDIGMVLHRGSRPVFFNHLTPHETFLPYPDLTELLNLRGSATMASQYSTIAFLDDVDGELSNAWNALSAFCSVINFAVDSGQYISLDTYLDTMASVMYRLLSMRFGSRSSGEAVRLGLLVFSSSVLLQWRLLGLSYVHLTSEFRGCLVRLASTRTSSQLLLWLLMVGAVSPLLIANMGCCDIYSWDKMQDLLNSFMWIGLVHDKAARTVFNSTIAYVETGEAS</sequence>